<dbReference type="EMBL" id="KZ305109">
    <property type="protein sequence ID" value="PIA26511.1"/>
    <property type="molecule type" value="Genomic_DNA"/>
</dbReference>
<feature type="chain" id="PRO_5013942198" description="Transmembrane protein" evidence="1">
    <location>
        <begin position="29"/>
        <end position="102"/>
    </location>
</feature>
<dbReference type="InterPro" id="IPR034565">
    <property type="entry name" value="Put_cell_wall"/>
</dbReference>
<name>A0A2G5C5K2_AQUCA</name>
<proteinExistence type="predicted"/>
<dbReference type="OrthoDB" id="1931827at2759"/>
<dbReference type="PANTHER" id="PTHR36733:SF1">
    <property type="entry name" value="CELL WALL PROTEIN-RELATED"/>
    <property type="match status" value="1"/>
</dbReference>
<evidence type="ECO:0008006" key="4">
    <source>
        <dbReference type="Google" id="ProtNLM"/>
    </source>
</evidence>
<organism evidence="2 3">
    <name type="scientific">Aquilegia coerulea</name>
    <name type="common">Rocky mountain columbine</name>
    <dbReference type="NCBI Taxonomy" id="218851"/>
    <lineage>
        <taxon>Eukaryota</taxon>
        <taxon>Viridiplantae</taxon>
        <taxon>Streptophyta</taxon>
        <taxon>Embryophyta</taxon>
        <taxon>Tracheophyta</taxon>
        <taxon>Spermatophyta</taxon>
        <taxon>Magnoliopsida</taxon>
        <taxon>Ranunculales</taxon>
        <taxon>Ranunculaceae</taxon>
        <taxon>Thalictroideae</taxon>
        <taxon>Aquilegia</taxon>
    </lineage>
</organism>
<accession>A0A2G5C5K2</accession>
<gene>
    <name evidence="2" type="ORF">AQUCO_09200017v1</name>
</gene>
<reference evidence="2 3" key="1">
    <citation type="submission" date="2017-09" db="EMBL/GenBank/DDBJ databases">
        <title>WGS assembly of Aquilegia coerulea Goldsmith.</title>
        <authorList>
            <person name="Hodges S."/>
            <person name="Kramer E."/>
            <person name="Nordborg M."/>
            <person name="Tomkins J."/>
            <person name="Borevitz J."/>
            <person name="Derieg N."/>
            <person name="Yan J."/>
            <person name="Mihaltcheva S."/>
            <person name="Hayes R.D."/>
            <person name="Rokhsar D."/>
        </authorList>
    </citation>
    <scope>NUCLEOTIDE SEQUENCE [LARGE SCALE GENOMIC DNA]</scope>
    <source>
        <strain evidence="3">cv. Goldsmith</strain>
    </source>
</reference>
<dbReference type="InParanoid" id="A0A2G5C5K2"/>
<feature type="signal peptide" evidence="1">
    <location>
        <begin position="1"/>
        <end position="28"/>
    </location>
</feature>
<evidence type="ECO:0000313" key="3">
    <source>
        <dbReference type="Proteomes" id="UP000230069"/>
    </source>
</evidence>
<dbReference type="AlphaFoldDB" id="A0A2G5C5K2"/>
<evidence type="ECO:0000256" key="1">
    <source>
        <dbReference type="SAM" id="SignalP"/>
    </source>
</evidence>
<sequence>MACKQNASLFSYLVVLIMFLVMTQFAFAAREIPRTINSNAKNKHNQDVPLTTQTFPGFGVGYNNLPGRQYHQYIPGFDDTFIPNPGFEVPNPAAVQASAARP</sequence>
<evidence type="ECO:0000313" key="2">
    <source>
        <dbReference type="EMBL" id="PIA26511.1"/>
    </source>
</evidence>
<keyword evidence="1" id="KW-0732">Signal</keyword>
<keyword evidence="3" id="KW-1185">Reference proteome</keyword>
<protein>
    <recommendedName>
        <fullName evidence="4">Transmembrane protein</fullName>
    </recommendedName>
</protein>
<dbReference type="PANTHER" id="PTHR36733">
    <property type="entry name" value="CELL WALL PROTEIN-RELATED"/>
    <property type="match status" value="1"/>
</dbReference>
<dbReference type="Proteomes" id="UP000230069">
    <property type="component" value="Unassembled WGS sequence"/>
</dbReference>